<sequence>MPACADESVGRLWRPSSGGSTPPSPSTPLSCSPPPRLIRSSSSTFTLLDRRYLTPSPPPEPDYGLLANLIGWYPTFILRFSRNLLATFIYLVWSQIFMMGPTLWLSAWLWIFWKCIQIPLSIIKWVLTLIITPATELARKKRTVLISGGASVQTLHLARNFYCAGARVVVVELEGLFGLTRFSTAVDKFYTVPKPYGDRAEEYIEALKTIVVNEKVSYFIPVSVTNTAYYDALAKPHLELLGTTVFCPGLKEVCILDDVMELLRKCQTEGMATPEYYPVMSKEEVYRLYDNEVLKTGRHIMFSSGPLGCRDRMKILLPNFKREFKAPHYISMQRPWVIVRDYPGDHFITCTTVKDSKVVANVTCRVESSAGRLVPVEHQEIELWLNQLFIKLKFNRPVSGHMSFRFVECTNSGSVVPLGCKVGVSLPYICHTSVHARLVWKPCRHFTRQASGPLVAPQGRYWMHEAVIDILKHPSVQAVSKLIGTVLDKREALFSYWDPLPYCAYYHIQLPLTNVQKLIQGQNNNRRHNFHTFKPKD</sequence>
<dbReference type="Gene3D" id="3.40.50.20">
    <property type="match status" value="1"/>
</dbReference>
<gene>
    <name evidence="3" type="ORF">O3M35_009462</name>
</gene>
<dbReference type="EMBL" id="JAPXFL010000006">
    <property type="protein sequence ID" value="KAK9505392.1"/>
    <property type="molecule type" value="Genomic_DNA"/>
</dbReference>
<dbReference type="Proteomes" id="UP001461498">
    <property type="component" value="Unassembled WGS sequence"/>
</dbReference>
<keyword evidence="2" id="KW-0812">Transmembrane</keyword>
<organism evidence="3 4">
    <name type="scientific">Rhynocoris fuscipes</name>
    <dbReference type="NCBI Taxonomy" id="488301"/>
    <lineage>
        <taxon>Eukaryota</taxon>
        <taxon>Metazoa</taxon>
        <taxon>Ecdysozoa</taxon>
        <taxon>Arthropoda</taxon>
        <taxon>Hexapoda</taxon>
        <taxon>Insecta</taxon>
        <taxon>Pterygota</taxon>
        <taxon>Neoptera</taxon>
        <taxon>Paraneoptera</taxon>
        <taxon>Hemiptera</taxon>
        <taxon>Heteroptera</taxon>
        <taxon>Panheteroptera</taxon>
        <taxon>Cimicomorpha</taxon>
        <taxon>Reduviidae</taxon>
        <taxon>Harpactorinae</taxon>
        <taxon>Harpactorini</taxon>
        <taxon>Rhynocoris</taxon>
    </lineage>
</organism>
<accession>A0AAW1D8Y1</accession>
<feature type="compositionally biased region" description="Pro residues" evidence="1">
    <location>
        <begin position="22"/>
        <end position="34"/>
    </location>
</feature>
<keyword evidence="4" id="KW-1185">Reference proteome</keyword>
<name>A0AAW1D8Y1_9HEMI</name>
<proteinExistence type="predicted"/>
<dbReference type="AlphaFoldDB" id="A0AAW1D8Y1"/>
<keyword evidence="2" id="KW-1133">Transmembrane helix</keyword>
<evidence type="ECO:0000256" key="1">
    <source>
        <dbReference type="SAM" id="MobiDB-lite"/>
    </source>
</evidence>
<reference evidence="3 4" key="1">
    <citation type="submission" date="2022-12" db="EMBL/GenBank/DDBJ databases">
        <title>Chromosome-level genome assembly of true bugs.</title>
        <authorList>
            <person name="Ma L."/>
            <person name="Li H."/>
        </authorList>
    </citation>
    <scope>NUCLEOTIDE SEQUENCE [LARGE SCALE GENOMIC DNA]</scope>
    <source>
        <strain evidence="3">Lab_2022b</strain>
    </source>
</reference>
<feature type="region of interest" description="Disordered" evidence="1">
    <location>
        <begin position="1"/>
        <end position="34"/>
    </location>
</feature>
<evidence type="ECO:0000313" key="4">
    <source>
        <dbReference type="Proteomes" id="UP001461498"/>
    </source>
</evidence>
<feature type="transmembrane region" description="Helical" evidence="2">
    <location>
        <begin position="88"/>
        <end position="113"/>
    </location>
</feature>
<keyword evidence="2" id="KW-0472">Membrane</keyword>
<comment type="caution">
    <text evidence="3">The sequence shown here is derived from an EMBL/GenBank/DDBJ whole genome shotgun (WGS) entry which is preliminary data.</text>
</comment>
<protein>
    <submittedName>
        <fullName evidence="3">Uncharacterized protein</fullName>
    </submittedName>
</protein>
<evidence type="ECO:0000256" key="2">
    <source>
        <dbReference type="SAM" id="Phobius"/>
    </source>
</evidence>
<evidence type="ECO:0000313" key="3">
    <source>
        <dbReference type="EMBL" id="KAK9505392.1"/>
    </source>
</evidence>